<dbReference type="RefSeq" id="WP_116180714.1">
    <property type="nucleotide sequence ID" value="NZ_CP144375.1"/>
</dbReference>
<dbReference type="SUPFAM" id="SSF56601">
    <property type="entry name" value="beta-lactamase/transpeptidase-like"/>
    <property type="match status" value="1"/>
</dbReference>
<reference evidence="3 4" key="1">
    <citation type="submission" date="2018-08" db="EMBL/GenBank/DDBJ databases">
        <title>Genomic Encyclopedia of Archaeal and Bacterial Type Strains, Phase II (KMG-II): from individual species to whole genera.</title>
        <authorList>
            <person name="Goeker M."/>
        </authorList>
    </citation>
    <scope>NUCLEOTIDE SEQUENCE [LARGE SCALE GENOMIC DNA]</scope>
    <source>
        <strain evidence="3 4">DSM 45791</strain>
    </source>
</reference>
<evidence type="ECO:0000313" key="4">
    <source>
        <dbReference type="Proteomes" id="UP000256269"/>
    </source>
</evidence>
<dbReference type="PANTHER" id="PTHR30627:SF24">
    <property type="entry name" value="PENICILLIN-BINDING PROTEIN 4B"/>
    <property type="match status" value="1"/>
</dbReference>
<dbReference type="InterPro" id="IPR001460">
    <property type="entry name" value="PCN-bd_Tpept"/>
</dbReference>
<comment type="caution">
    <text evidence="3">The sequence shown here is derived from an EMBL/GenBank/DDBJ whole genome shotgun (WGS) entry which is preliminary data.</text>
</comment>
<gene>
    <name evidence="3" type="ORF">BCF44_121148</name>
</gene>
<evidence type="ECO:0000256" key="1">
    <source>
        <dbReference type="SAM" id="Phobius"/>
    </source>
</evidence>
<dbReference type="InterPro" id="IPR012338">
    <property type="entry name" value="Beta-lactam/transpept-like"/>
</dbReference>
<keyword evidence="1" id="KW-0812">Transmembrane</keyword>
<proteinExistence type="predicted"/>
<evidence type="ECO:0000313" key="3">
    <source>
        <dbReference type="EMBL" id="REH32599.1"/>
    </source>
</evidence>
<organism evidence="3 4">
    <name type="scientific">Kutzneria buriramensis</name>
    <dbReference type="NCBI Taxonomy" id="1045776"/>
    <lineage>
        <taxon>Bacteria</taxon>
        <taxon>Bacillati</taxon>
        <taxon>Actinomycetota</taxon>
        <taxon>Actinomycetes</taxon>
        <taxon>Pseudonocardiales</taxon>
        <taxon>Pseudonocardiaceae</taxon>
        <taxon>Kutzneria</taxon>
    </lineage>
</organism>
<keyword evidence="1" id="KW-1133">Transmembrane helix</keyword>
<sequence length="529" mass="53757">MQPKTRRWILGTGGTAVVAVIATAAYLLFHPGPPSHYVNSSPATDPQPLSANDVARAYVQAFAATNAQAAADLTDDSTSASAALTLLYKNMSGARLTASLAGAPTNTTATAAVDWNQGQLDYPYQVQLQLVQRNGKWLVHWSDAAIQPDLGKGQSLALRTTPGGSSLTDRAGNPMKLDAVPRTLKGGVQQAIGADLQAVDGHSITVVDASGADVKTLRQQDGAKKAAYALTIDAGMQDAAQKAVDGFQGQASLVALSASTGEVLAVATNSAFDTAGLSPLTGTFPPGSTFKIATATAAFQHGVTANSIVTCPHTVQIGPRTIPNEDGVSSGSPPDFATPVHSAFAASCNTTFAQLAANLGANDLPTAAKQLGLGVDFDIPGMTTNTGRVDPADDEVDRAVDGFGQGTVLVSPFGMAVAAATVHSGHVPTPVLIRGQQTTASGMIAPPSASVLGQVQGMMREVVTSGTARSLASLPNTFGKTGTAEVGDGPAHGWFVGYRGDVAFAVLLPHADESGPAVNVAGAFLRAIG</sequence>
<dbReference type="InterPro" id="IPR050515">
    <property type="entry name" value="Beta-lactam/transpept"/>
</dbReference>
<dbReference type="PANTHER" id="PTHR30627">
    <property type="entry name" value="PEPTIDOGLYCAN D,D-TRANSPEPTIDASE"/>
    <property type="match status" value="1"/>
</dbReference>
<keyword evidence="1" id="KW-0472">Membrane</keyword>
<dbReference type="GO" id="GO:0005886">
    <property type="term" value="C:plasma membrane"/>
    <property type="evidence" value="ECO:0007669"/>
    <property type="project" value="TreeGrafter"/>
</dbReference>
<dbReference type="EMBL" id="QUNO01000021">
    <property type="protein sequence ID" value="REH32599.1"/>
    <property type="molecule type" value="Genomic_DNA"/>
</dbReference>
<feature type="domain" description="Penicillin-binding protein transpeptidase" evidence="2">
    <location>
        <begin position="252"/>
        <end position="515"/>
    </location>
</feature>
<name>A0A3E0GYI9_9PSEU</name>
<dbReference type="GO" id="GO:0071972">
    <property type="term" value="F:peptidoglycan L,D-transpeptidase activity"/>
    <property type="evidence" value="ECO:0007669"/>
    <property type="project" value="TreeGrafter"/>
</dbReference>
<protein>
    <submittedName>
        <fullName evidence="3">Penicillin binding protein</fullName>
    </submittedName>
</protein>
<feature type="transmembrane region" description="Helical" evidence="1">
    <location>
        <begin position="7"/>
        <end position="29"/>
    </location>
</feature>
<keyword evidence="4" id="KW-1185">Reference proteome</keyword>
<dbReference type="Proteomes" id="UP000256269">
    <property type="component" value="Unassembled WGS sequence"/>
</dbReference>
<dbReference type="AlphaFoldDB" id="A0A3E0GYI9"/>
<dbReference type="OrthoDB" id="5241017at2"/>
<evidence type="ECO:0000259" key="2">
    <source>
        <dbReference type="Pfam" id="PF00905"/>
    </source>
</evidence>
<dbReference type="Gene3D" id="3.40.710.10">
    <property type="entry name" value="DD-peptidase/beta-lactamase superfamily"/>
    <property type="match status" value="1"/>
</dbReference>
<dbReference type="Pfam" id="PF00905">
    <property type="entry name" value="Transpeptidase"/>
    <property type="match status" value="1"/>
</dbReference>
<dbReference type="GO" id="GO:0071555">
    <property type="term" value="P:cell wall organization"/>
    <property type="evidence" value="ECO:0007669"/>
    <property type="project" value="TreeGrafter"/>
</dbReference>
<dbReference type="GO" id="GO:0008658">
    <property type="term" value="F:penicillin binding"/>
    <property type="evidence" value="ECO:0007669"/>
    <property type="project" value="InterPro"/>
</dbReference>
<accession>A0A3E0GYI9</accession>